<organism evidence="2 3">
    <name type="scientific">Tagetes erecta</name>
    <name type="common">African marigold</name>
    <dbReference type="NCBI Taxonomy" id="13708"/>
    <lineage>
        <taxon>Eukaryota</taxon>
        <taxon>Viridiplantae</taxon>
        <taxon>Streptophyta</taxon>
        <taxon>Embryophyta</taxon>
        <taxon>Tracheophyta</taxon>
        <taxon>Spermatophyta</taxon>
        <taxon>Magnoliopsida</taxon>
        <taxon>eudicotyledons</taxon>
        <taxon>Gunneridae</taxon>
        <taxon>Pentapetalae</taxon>
        <taxon>asterids</taxon>
        <taxon>campanulids</taxon>
        <taxon>Asterales</taxon>
        <taxon>Asteraceae</taxon>
        <taxon>Asteroideae</taxon>
        <taxon>Heliantheae alliance</taxon>
        <taxon>Tageteae</taxon>
        <taxon>Tagetes</taxon>
    </lineage>
</organism>
<keyword evidence="3" id="KW-1185">Reference proteome</keyword>
<name>A0AAD8P5P2_TARER</name>
<dbReference type="Proteomes" id="UP001229421">
    <property type="component" value="Unassembled WGS sequence"/>
</dbReference>
<feature type="compositionally biased region" description="Basic and acidic residues" evidence="1">
    <location>
        <begin position="44"/>
        <end position="63"/>
    </location>
</feature>
<proteinExistence type="predicted"/>
<sequence length="279" mass="31267">MRKRKQYAKDKDYSLDREIDEIQAVIDTGKENRTKRKSYAPTEAAKKAKHDESGKSAETVSELKGEIESLKSEIVDLKSRYDDLETKDAEKSTVISEMGRMMRDQQCLIVRIFKELNTLKEKDGSDPAMSELELKSLTDAAKYPLMQCEFGDEDRGKTAEELFDEDMGINLDVFTGPEVVVSTEPEVDVNADSEEDLENEPERFEKPVEVVDLDVGGDEHTEEVQAETIVLDMPDTDVAEAEFVESMLVFSEDEGAGSEDVTNPLAGIESRAGTYIENL</sequence>
<accession>A0AAD8P5P2</accession>
<evidence type="ECO:0000256" key="1">
    <source>
        <dbReference type="SAM" id="MobiDB-lite"/>
    </source>
</evidence>
<reference evidence="2" key="1">
    <citation type="journal article" date="2023" name="bioRxiv">
        <title>Improved chromosome-level genome assembly for marigold (Tagetes erecta).</title>
        <authorList>
            <person name="Jiang F."/>
            <person name="Yuan L."/>
            <person name="Wang S."/>
            <person name="Wang H."/>
            <person name="Xu D."/>
            <person name="Wang A."/>
            <person name="Fan W."/>
        </authorList>
    </citation>
    <scope>NUCLEOTIDE SEQUENCE</scope>
    <source>
        <strain evidence="2">WSJ</strain>
        <tissue evidence="2">Leaf</tissue>
    </source>
</reference>
<protein>
    <submittedName>
        <fullName evidence="2">Uncharacterized protein</fullName>
    </submittedName>
</protein>
<feature type="region of interest" description="Disordered" evidence="1">
    <location>
        <begin position="26"/>
        <end position="63"/>
    </location>
</feature>
<evidence type="ECO:0000313" key="2">
    <source>
        <dbReference type="EMBL" id="KAK1434508.1"/>
    </source>
</evidence>
<comment type="caution">
    <text evidence="2">The sequence shown here is derived from an EMBL/GenBank/DDBJ whole genome shotgun (WGS) entry which is preliminary data.</text>
</comment>
<dbReference type="EMBL" id="JAUHHV010000001">
    <property type="protein sequence ID" value="KAK1434508.1"/>
    <property type="molecule type" value="Genomic_DNA"/>
</dbReference>
<gene>
    <name evidence="2" type="ORF">QVD17_00251</name>
</gene>
<evidence type="ECO:0000313" key="3">
    <source>
        <dbReference type="Proteomes" id="UP001229421"/>
    </source>
</evidence>
<dbReference type="AlphaFoldDB" id="A0AAD8P5P2"/>